<dbReference type="Pfam" id="PF00497">
    <property type="entry name" value="SBP_bac_3"/>
    <property type="match status" value="1"/>
</dbReference>
<evidence type="ECO:0000259" key="2">
    <source>
        <dbReference type="SMART" id="SM00062"/>
    </source>
</evidence>
<reference evidence="3 4" key="1">
    <citation type="journal article" date="2018" name="Front. Microbiol.">
        <title>Phylogeny of Vibrio vulnificus from the Analysis of the Core-Genome: Implications for Intra-Species Taxonomy.</title>
        <authorList>
            <person name="Roig F.J."/>
            <person name="Gonzalez-Candelas F."/>
            <person name="Sanjuan E."/>
            <person name="Fouz B."/>
            <person name="Feil E.J."/>
            <person name="Llorens C."/>
            <person name="Baker-Austin C."/>
            <person name="Oliver J.D."/>
            <person name="Danin-Poleg Y."/>
            <person name="Gibas C.J."/>
            <person name="Kashi Y."/>
            <person name="Gulig P.A."/>
            <person name="Morrison S.S."/>
            <person name="Amaro C."/>
        </authorList>
    </citation>
    <scope>NUCLEOTIDE SEQUENCE [LARGE SCALE GENOMIC DNA]</scope>
    <source>
        <strain evidence="3 4">CECT4608</strain>
    </source>
</reference>
<sequence>MNGFQKSGLALCGILAFTFSVSAATPPVTSLQQLTFFSESYPPANFLEGTTPRGYSVDVLQLAAEKVGVAIENKQIIIQPWPRSYRATLTHNDAVLFSTTRTEHREHLFQWAGPIAGIKAVVMARVDADIEIRDPIDMANYRIGVIRDDVGEQMLLELGVPREAMQEANYVTQLAEQLMKKRIDLLAYDESAALWFTSQAGLDPKLFKTVYILKEGELYFAFNKNVPNKLVDQLQKGIDILKQQTNEEGVTLHQAILNRYR</sequence>
<dbReference type="PANTHER" id="PTHR38834">
    <property type="entry name" value="PERIPLASMIC SUBSTRATE BINDING PROTEIN FAMILY 3"/>
    <property type="match status" value="1"/>
</dbReference>
<dbReference type="InterPro" id="IPR001638">
    <property type="entry name" value="Solute-binding_3/MltF_N"/>
</dbReference>
<dbReference type="RefSeq" id="WP_103200655.1">
    <property type="nucleotide sequence ID" value="NZ_JASMUA010000001.1"/>
</dbReference>
<dbReference type="Gene3D" id="3.40.190.10">
    <property type="entry name" value="Periplasmic binding protein-like II"/>
    <property type="match status" value="2"/>
</dbReference>
<organism evidence="3 4">
    <name type="scientific">Vibrio vulnificus</name>
    <dbReference type="NCBI Taxonomy" id="672"/>
    <lineage>
        <taxon>Bacteria</taxon>
        <taxon>Pseudomonadati</taxon>
        <taxon>Pseudomonadota</taxon>
        <taxon>Gammaproteobacteria</taxon>
        <taxon>Vibrionales</taxon>
        <taxon>Vibrionaceae</taxon>
        <taxon>Vibrio</taxon>
    </lineage>
</organism>
<protein>
    <submittedName>
        <fullName evidence="3">Amino acid ABC transporter substrate-binding protein</fullName>
    </submittedName>
</protein>
<feature type="domain" description="Solute-binding protein family 3/N-terminal" evidence="2">
    <location>
        <begin position="33"/>
        <end position="250"/>
    </location>
</feature>
<dbReference type="AlphaFoldDB" id="A0A2S3R0V1"/>
<evidence type="ECO:0000313" key="4">
    <source>
        <dbReference type="Proteomes" id="UP000237466"/>
    </source>
</evidence>
<feature type="chain" id="PRO_5015430364" evidence="1">
    <location>
        <begin position="24"/>
        <end position="261"/>
    </location>
</feature>
<proteinExistence type="predicted"/>
<keyword evidence="1" id="KW-0732">Signal</keyword>
<evidence type="ECO:0000256" key="1">
    <source>
        <dbReference type="SAM" id="SignalP"/>
    </source>
</evidence>
<dbReference type="Proteomes" id="UP000237466">
    <property type="component" value="Unassembled WGS sequence"/>
</dbReference>
<dbReference type="EMBL" id="PDGH01000102">
    <property type="protein sequence ID" value="POB46417.1"/>
    <property type="molecule type" value="Genomic_DNA"/>
</dbReference>
<evidence type="ECO:0000313" key="3">
    <source>
        <dbReference type="EMBL" id="POB46417.1"/>
    </source>
</evidence>
<gene>
    <name evidence="3" type="ORF">CRN52_14805</name>
</gene>
<dbReference type="SMART" id="SM00062">
    <property type="entry name" value="PBPb"/>
    <property type="match status" value="1"/>
</dbReference>
<dbReference type="PANTHER" id="PTHR38834:SF3">
    <property type="entry name" value="SOLUTE-BINDING PROTEIN FAMILY 3_N-TERMINAL DOMAIN-CONTAINING PROTEIN"/>
    <property type="match status" value="1"/>
</dbReference>
<dbReference type="SUPFAM" id="SSF53850">
    <property type="entry name" value="Periplasmic binding protein-like II"/>
    <property type="match status" value="1"/>
</dbReference>
<feature type="signal peptide" evidence="1">
    <location>
        <begin position="1"/>
        <end position="23"/>
    </location>
</feature>
<name>A0A2S3R0V1_VIBVL</name>
<accession>A0A2S3R0V1</accession>
<comment type="caution">
    <text evidence="3">The sequence shown here is derived from an EMBL/GenBank/DDBJ whole genome shotgun (WGS) entry which is preliminary data.</text>
</comment>